<keyword evidence="8" id="KW-1185">Reference proteome</keyword>
<feature type="compositionally biased region" description="Basic and acidic residues" evidence="7">
    <location>
        <begin position="163"/>
        <end position="188"/>
    </location>
</feature>
<evidence type="ECO:0000256" key="2">
    <source>
        <dbReference type="ARBA" id="ARBA00005263"/>
    </source>
</evidence>
<dbReference type="PROSITE" id="PS00581">
    <property type="entry name" value="CLATHRIN_LIGHT_CHN_2"/>
    <property type="match status" value="1"/>
</dbReference>
<dbReference type="PANTHER" id="PTHR10639:SF7">
    <property type="entry name" value="CLATHRIN LIGHT CHAIN"/>
    <property type="match status" value="1"/>
</dbReference>
<protein>
    <recommendedName>
        <fullName evidence="6">Clathrin light chain</fullName>
    </recommendedName>
</protein>
<dbReference type="GO" id="GO:0032050">
    <property type="term" value="F:clathrin heavy chain binding"/>
    <property type="evidence" value="ECO:0007669"/>
    <property type="project" value="TreeGrafter"/>
</dbReference>
<evidence type="ECO:0000256" key="1">
    <source>
        <dbReference type="ARBA" id="ARBA00004180"/>
    </source>
</evidence>
<evidence type="ECO:0000256" key="3">
    <source>
        <dbReference type="ARBA" id="ARBA00023136"/>
    </source>
</evidence>
<accession>A0A6P6XXH6</accession>
<evidence type="ECO:0000256" key="6">
    <source>
        <dbReference type="RuleBase" id="RU363137"/>
    </source>
</evidence>
<evidence type="ECO:0000256" key="7">
    <source>
        <dbReference type="SAM" id="MobiDB-lite"/>
    </source>
</evidence>
<dbReference type="GO" id="GO:0072583">
    <property type="term" value="P:clathrin-dependent endocytosis"/>
    <property type="evidence" value="ECO:0007669"/>
    <property type="project" value="TreeGrafter"/>
</dbReference>
<dbReference type="KEGG" id="dpte:113792117"/>
<comment type="function">
    <text evidence="6">Clathrin is the major protein of the polyhedral coat of coated pits and vesicles.</text>
</comment>
<dbReference type="InterPro" id="IPR000996">
    <property type="entry name" value="Clathrin_L-chain"/>
</dbReference>
<comment type="similarity">
    <text evidence="2 6">Belongs to the clathrin light chain family.</text>
</comment>
<sequence length="248" mass="28049">MSDLEITDSSAVTGSNDLVAEFLAREQSVLGEIDDDFNKDGQITATLPSSTNDDLFDSDDIKLNGDFNESQPANGEIDNLSNGILEVSLEKSTTGNNADPPQSMMMNQPIIPAEEPESIKRWREQHVKNLELKDQEEKEKIEELRKQAKKELEEWYKRYHEEVEKTKKQNRENSKAAEKEWIAERDNEQPASNGQAWEKINRMCDFNPKTSRNTRDTSRMRSILLQLKQNPPASSSSMSGLLGGQSAS</sequence>
<keyword evidence="5 6" id="KW-0968">Cytoplasmic vesicle</keyword>
<dbReference type="Proteomes" id="UP000515146">
    <property type="component" value="Unplaced"/>
</dbReference>
<dbReference type="GO" id="GO:0030672">
    <property type="term" value="C:synaptic vesicle membrane"/>
    <property type="evidence" value="ECO:0007669"/>
    <property type="project" value="TreeGrafter"/>
</dbReference>
<dbReference type="InParanoid" id="A0A6P6XXH6"/>
<evidence type="ECO:0000256" key="4">
    <source>
        <dbReference type="ARBA" id="ARBA00023176"/>
    </source>
</evidence>
<evidence type="ECO:0000313" key="9">
    <source>
        <dbReference type="RefSeq" id="XP_027197810.1"/>
    </source>
</evidence>
<evidence type="ECO:0000256" key="5">
    <source>
        <dbReference type="ARBA" id="ARBA00023329"/>
    </source>
</evidence>
<dbReference type="GO" id="GO:0006886">
    <property type="term" value="P:intracellular protein transport"/>
    <property type="evidence" value="ECO:0007669"/>
    <property type="project" value="InterPro"/>
</dbReference>
<dbReference type="PANTHER" id="PTHR10639">
    <property type="entry name" value="CLATHRIN LIGHT CHAIN"/>
    <property type="match status" value="1"/>
</dbReference>
<dbReference type="GO" id="GO:0005198">
    <property type="term" value="F:structural molecule activity"/>
    <property type="evidence" value="ECO:0007669"/>
    <property type="project" value="InterPro"/>
</dbReference>
<dbReference type="OMA" id="ETWYSHY"/>
<keyword evidence="3 6" id="KW-0472">Membrane</keyword>
<dbReference type="GO" id="GO:0030130">
    <property type="term" value="C:clathrin coat of trans-Golgi network vesicle"/>
    <property type="evidence" value="ECO:0007669"/>
    <property type="project" value="InterPro"/>
</dbReference>
<evidence type="ECO:0000313" key="8">
    <source>
        <dbReference type="Proteomes" id="UP000515146"/>
    </source>
</evidence>
<dbReference type="OrthoDB" id="5512at2759"/>
<proteinExistence type="inferred from homology"/>
<dbReference type="AlphaFoldDB" id="A0A6P6XXH6"/>
<reference evidence="9" key="1">
    <citation type="submission" date="2025-08" db="UniProtKB">
        <authorList>
            <consortium name="RefSeq"/>
        </authorList>
    </citation>
    <scope>IDENTIFICATION</scope>
    <source>
        <strain evidence="9">Airmid</strain>
    </source>
</reference>
<dbReference type="GO" id="GO:0030132">
    <property type="term" value="C:clathrin coat of coated pit"/>
    <property type="evidence" value="ECO:0007669"/>
    <property type="project" value="InterPro"/>
</dbReference>
<dbReference type="Pfam" id="PF01086">
    <property type="entry name" value="Clathrin_lg_ch"/>
    <property type="match status" value="1"/>
</dbReference>
<dbReference type="RefSeq" id="XP_027197810.1">
    <property type="nucleotide sequence ID" value="XM_027342009.1"/>
</dbReference>
<name>A0A6P6XXH6_DERPT</name>
<feature type="compositionally biased region" description="Polar residues" evidence="7">
    <location>
        <begin position="41"/>
        <end position="53"/>
    </location>
</feature>
<organism evidence="8 9">
    <name type="scientific">Dermatophagoides pteronyssinus</name>
    <name type="common">European house dust mite</name>
    <dbReference type="NCBI Taxonomy" id="6956"/>
    <lineage>
        <taxon>Eukaryota</taxon>
        <taxon>Metazoa</taxon>
        <taxon>Ecdysozoa</taxon>
        <taxon>Arthropoda</taxon>
        <taxon>Chelicerata</taxon>
        <taxon>Arachnida</taxon>
        <taxon>Acari</taxon>
        <taxon>Acariformes</taxon>
        <taxon>Sarcoptiformes</taxon>
        <taxon>Astigmata</taxon>
        <taxon>Psoroptidia</taxon>
        <taxon>Analgoidea</taxon>
        <taxon>Pyroglyphidae</taxon>
        <taxon>Dermatophagoidinae</taxon>
        <taxon>Dermatophagoides</taxon>
    </lineage>
</organism>
<dbReference type="GO" id="GO:0099631">
    <property type="term" value="C:postsynaptic endocytic zone cytoplasmic component"/>
    <property type="evidence" value="ECO:0007669"/>
    <property type="project" value="TreeGrafter"/>
</dbReference>
<gene>
    <name evidence="9" type="primary">LOC113792117</name>
</gene>
<dbReference type="FunCoup" id="A0A6P6XXH6">
    <property type="interactions" value="1357"/>
</dbReference>
<feature type="compositionally biased region" description="Low complexity" evidence="7">
    <location>
        <begin position="233"/>
        <end position="248"/>
    </location>
</feature>
<feature type="region of interest" description="Disordered" evidence="7">
    <location>
        <begin position="163"/>
        <end position="248"/>
    </location>
</feature>
<keyword evidence="4 6" id="KW-0168">Coated pit</keyword>
<feature type="region of interest" description="Disordered" evidence="7">
    <location>
        <begin position="36"/>
        <end position="57"/>
    </location>
</feature>
<comment type="subcellular location">
    <subcellularLocation>
        <location evidence="1 6">Cytoplasmic vesicle membrane</location>
        <topology evidence="1 6">Peripheral membrane protein</topology>
        <orientation evidence="1 6">Cytoplasmic side</orientation>
    </subcellularLocation>
    <subcellularLocation>
        <location evidence="6">Membrane</location>
        <location evidence="6">Coated pit</location>
        <topology evidence="6">Peripheral membrane protein</topology>
        <orientation evidence="6">Cytoplasmic side</orientation>
    </subcellularLocation>
    <text evidence="6">Cytoplasmic face of coated pits and vesicles.</text>
</comment>